<keyword evidence="3" id="KW-1185">Reference proteome</keyword>
<keyword evidence="1" id="KW-1133">Transmembrane helix</keyword>
<proteinExistence type="predicted"/>
<evidence type="ECO:0000313" key="3">
    <source>
        <dbReference type="Proteomes" id="UP000324252"/>
    </source>
</evidence>
<sequence length="181" mass="19377">MQDDTIACAGARLTGRYLSGRDRGGGLWTVDLGQVTGAVYSEQRGLSRVRLALRLQTPEGWREVAIEAPRQRMSQARDVLEHRALAARVAELLADLSPGFRIAYRVAFVPDRLLRLVGLGVVAAMAILGFALPGAMLPLGGAVVFAAAGLGLLAWYRARRRVSDVSAAALPGILTAMGRRE</sequence>
<dbReference type="Proteomes" id="UP000324252">
    <property type="component" value="Unassembled WGS sequence"/>
</dbReference>
<keyword evidence="1" id="KW-0812">Transmembrane</keyword>
<gene>
    <name evidence="2" type="ORF">SAMN05444142_101763</name>
</gene>
<dbReference type="AlphaFoldDB" id="A0A1H0B696"/>
<dbReference type="OrthoDB" id="7874448at2"/>
<evidence type="ECO:0000256" key="1">
    <source>
        <dbReference type="SAM" id="Phobius"/>
    </source>
</evidence>
<evidence type="ECO:0000313" key="2">
    <source>
        <dbReference type="EMBL" id="SHJ60010.1"/>
    </source>
</evidence>
<name>A0A1H0B696_9RHOB</name>
<keyword evidence="1" id="KW-0472">Membrane</keyword>
<organism evidence="2 3">
    <name type="scientific">Lutimaribacter pacificus</name>
    <dbReference type="NCBI Taxonomy" id="391948"/>
    <lineage>
        <taxon>Bacteria</taxon>
        <taxon>Pseudomonadati</taxon>
        <taxon>Pseudomonadota</taxon>
        <taxon>Alphaproteobacteria</taxon>
        <taxon>Rhodobacterales</taxon>
        <taxon>Roseobacteraceae</taxon>
        <taxon>Lutimaribacter</taxon>
    </lineage>
</organism>
<dbReference type="EMBL" id="FQZZ01000001">
    <property type="protein sequence ID" value="SHJ60010.1"/>
    <property type="molecule type" value="Genomic_DNA"/>
</dbReference>
<accession>A0A1H0B696</accession>
<reference evidence="2 3" key="1">
    <citation type="submission" date="2016-11" db="EMBL/GenBank/DDBJ databases">
        <authorList>
            <person name="Varghese N."/>
            <person name="Submissions S."/>
        </authorList>
    </citation>
    <scope>NUCLEOTIDE SEQUENCE [LARGE SCALE GENOMIC DNA]</scope>
    <source>
        <strain evidence="2 3">DSM 29620</strain>
    </source>
</reference>
<protein>
    <submittedName>
        <fullName evidence="2">Uncharacterized protein</fullName>
    </submittedName>
</protein>
<feature type="transmembrane region" description="Helical" evidence="1">
    <location>
        <begin position="113"/>
        <end position="132"/>
    </location>
</feature>
<feature type="transmembrane region" description="Helical" evidence="1">
    <location>
        <begin position="138"/>
        <end position="156"/>
    </location>
</feature>
<dbReference type="RefSeq" id="WP_149786371.1">
    <property type="nucleotide sequence ID" value="NZ_FNIO01000001.1"/>
</dbReference>